<sequence>MSVLRLMGRCLFIALSSLEVLEPTFLTDVKLQEEGWPLGLQPLNVRVGLVRNRNFSGSTSFNTLLSSSPSCSTDSSSDLDTESTGSFFHDNSNTLGSLIGVPRIVNLSRRSIRGTSNPGGIVGAQKNYRSKTWCFSLCPTNTTDAESSTKSTTPSLGQFLAVERRAAHEHRRSHSSFMIYGPDELAITQPDREANSLFVNGHIAPPQQQQQQSSPWSGSSNVNRRQSNGLGHSYEQQGVPLLFPCICG</sequence>
<proteinExistence type="predicted"/>
<comment type="caution">
    <text evidence="1">The sequence shown here is derived from an EMBL/GenBank/DDBJ whole genome shotgun (WGS) entry which is preliminary data.</text>
</comment>
<dbReference type="EMBL" id="CM044704">
    <property type="protein sequence ID" value="KAI5666037.1"/>
    <property type="molecule type" value="Genomic_DNA"/>
</dbReference>
<protein>
    <submittedName>
        <fullName evidence="1">Uncharacterized protein</fullName>
    </submittedName>
</protein>
<gene>
    <name evidence="1" type="ORF">M9H77_15890</name>
</gene>
<name>A0ACC0AZW8_CATRO</name>
<dbReference type="Proteomes" id="UP001060085">
    <property type="component" value="Linkage Group LG04"/>
</dbReference>
<evidence type="ECO:0000313" key="1">
    <source>
        <dbReference type="EMBL" id="KAI5666037.1"/>
    </source>
</evidence>
<organism evidence="1 2">
    <name type="scientific">Catharanthus roseus</name>
    <name type="common">Madagascar periwinkle</name>
    <name type="synonym">Vinca rosea</name>
    <dbReference type="NCBI Taxonomy" id="4058"/>
    <lineage>
        <taxon>Eukaryota</taxon>
        <taxon>Viridiplantae</taxon>
        <taxon>Streptophyta</taxon>
        <taxon>Embryophyta</taxon>
        <taxon>Tracheophyta</taxon>
        <taxon>Spermatophyta</taxon>
        <taxon>Magnoliopsida</taxon>
        <taxon>eudicotyledons</taxon>
        <taxon>Gunneridae</taxon>
        <taxon>Pentapetalae</taxon>
        <taxon>asterids</taxon>
        <taxon>lamiids</taxon>
        <taxon>Gentianales</taxon>
        <taxon>Apocynaceae</taxon>
        <taxon>Rauvolfioideae</taxon>
        <taxon>Vinceae</taxon>
        <taxon>Catharanthinae</taxon>
        <taxon>Catharanthus</taxon>
    </lineage>
</organism>
<keyword evidence="2" id="KW-1185">Reference proteome</keyword>
<reference evidence="2" key="1">
    <citation type="journal article" date="2023" name="Nat. Plants">
        <title>Single-cell RNA sequencing provides a high-resolution roadmap for understanding the multicellular compartmentation of specialized metabolism.</title>
        <authorList>
            <person name="Sun S."/>
            <person name="Shen X."/>
            <person name="Li Y."/>
            <person name="Li Y."/>
            <person name="Wang S."/>
            <person name="Li R."/>
            <person name="Zhang H."/>
            <person name="Shen G."/>
            <person name="Guo B."/>
            <person name="Wei J."/>
            <person name="Xu J."/>
            <person name="St-Pierre B."/>
            <person name="Chen S."/>
            <person name="Sun C."/>
        </authorList>
    </citation>
    <scope>NUCLEOTIDE SEQUENCE [LARGE SCALE GENOMIC DNA]</scope>
</reference>
<accession>A0ACC0AZW8</accession>
<evidence type="ECO:0000313" key="2">
    <source>
        <dbReference type="Proteomes" id="UP001060085"/>
    </source>
</evidence>